<keyword evidence="2" id="KW-1185">Reference proteome</keyword>
<proteinExistence type="predicted"/>
<organism evidence="1 2">
    <name type="scientific">Flavihumibacter solisilvae</name>
    <dbReference type="NCBI Taxonomy" id="1349421"/>
    <lineage>
        <taxon>Bacteria</taxon>
        <taxon>Pseudomonadati</taxon>
        <taxon>Bacteroidota</taxon>
        <taxon>Chitinophagia</taxon>
        <taxon>Chitinophagales</taxon>
        <taxon>Chitinophagaceae</taxon>
        <taxon>Flavihumibacter</taxon>
    </lineage>
</organism>
<protein>
    <submittedName>
        <fullName evidence="1">Uncharacterized protein</fullName>
    </submittedName>
</protein>
<comment type="caution">
    <text evidence="1">The sequence shown here is derived from an EMBL/GenBank/DDBJ whole genome shotgun (WGS) entry which is preliminary data.</text>
</comment>
<evidence type="ECO:0000313" key="1">
    <source>
        <dbReference type="EMBL" id="KIC94293.1"/>
    </source>
</evidence>
<dbReference type="STRING" id="1349421.OI18_11695"/>
<reference evidence="1 2" key="1">
    <citation type="submission" date="2014-11" db="EMBL/GenBank/DDBJ databases">
        <title>Genome sequence of Flavihumibacter solisilvae 3-3.</title>
        <authorList>
            <person name="Zhou G."/>
            <person name="Li M."/>
            <person name="Wang G."/>
        </authorList>
    </citation>
    <scope>NUCLEOTIDE SEQUENCE [LARGE SCALE GENOMIC DNA]</scope>
    <source>
        <strain evidence="1 2">3-3</strain>
    </source>
</reference>
<dbReference type="AlphaFoldDB" id="A0A0C1LG15"/>
<evidence type="ECO:0000313" key="2">
    <source>
        <dbReference type="Proteomes" id="UP000031408"/>
    </source>
</evidence>
<dbReference type="EMBL" id="JSVC01000013">
    <property type="protein sequence ID" value="KIC94293.1"/>
    <property type="molecule type" value="Genomic_DNA"/>
</dbReference>
<gene>
    <name evidence="1" type="ORF">OI18_11695</name>
</gene>
<name>A0A0C1LG15_9BACT</name>
<dbReference type="Proteomes" id="UP000031408">
    <property type="component" value="Unassembled WGS sequence"/>
</dbReference>
<accession>A0A0C1LG15</accession>
<sequence length="81" mass="8954">MKLSVRVAVRAGISFAFEVLCGEAVPGLSAALSIRVAEFRVEEQAQEQMIKKEHTVKKRIKAIFKLNDNKYSAIAPVTHPS</sequence>